<keyword evidence="2" id="KW-1185">Reference proteome</keyword>
<protein>
    <submittedName>
        <fullName evidence="1">30349_t:CDS:1</fullName>
    </submittedName>
</protein>
<dbReference type="Proteomes" id="UP000789920">
    <property type="component" value="Unassembled WGS sequence"/>
</dbReference>
<gene>
    <name evidence="1" type="ORF">RPERSI_LOCUS19374</name>
</gene>
<evidence type="ECO:0000313" key="1">
    <source>
        <dbReference type="EMBL" id="CAG8792287.1"/>
    </source>
</evidence>
<dbReference type="EMBL" id="CAJVQC010052980">
    <property type="protein sequence ID" value="CAG8792287.1"/>
    <property type="molecule type" value="Genomic_DNA"/>
</dbReference>
<feature type="non-terminal residue" evidence="1">
    <location>
        <position position="1"/>
    </location>
</feature>
<organism evidence="1 2">
    <name type="scientific">Racocetra persica</name>
    <dbReference type="NCBI Taxonomy" id="160502"/>
    <lineage>
        <taxon>Eukaryota</taxon>
        <taxon>Fungi</taxon>
        <taxon>Fungi incertae sedis</taxon>
        <taxon>Mucoromycota</taxon>
        <taxon>Glomeromycotina</taxon>
        <taxon>Glomeromycetes</taxon>
        <taxon>Diversisporales</taxon>
        <taxon>Gigasporaceae</taxon>
        <taxon>Racocetra</taxon>
    </lineage>
</organism>
<proteinExistence type="predicted"/>
<accession>A0ACA9RG95</accession>
<feature type="non-terminal residue" evidence="1">
    <location>
        <position position="141"/>
    </location>
</feature>
<comment type="caution">
    <text evidence="1">The sequence shown here is derived from an EMBL/GenBank/DDBJ whole genome shotgun (WGS) entry which is preliminary data.</text>
</comment>
<sequence length="141" mass="16785">EHTDMDSESKANYEIFSLEIGDTFTNWDLAASHIEKHRIENGFETVKTQLQKNKKEEIVRRTFECKHSHEYHAKKKADTEDNRDCESYSEAWKYLECVLGVDITGWVLCYTHKSFNDTQIQLQFNKEEQFEREEQTNQNPT</sequence>
<evidence type="ECO:0000313" key="2">
    <source>
        <dbReference type="Proteomes" id="UP000789920"/>
    </source>
</evidence>
<reference evidence="1" key="1">
    <citation type="submission" date="2021-06" db="EMBL/GenBank/DDBJ databases">
        <authorList>
            <person name="Kallberg Y."/>
            <person name="Tangrot J."/>
            <person name="Rosling A."/>
        </authorList>
    </citation>
    <scope>NUCLEOTIDE SEQUENCE</scope>
    <source>
        <strain evidence="1">MA461A</strain>
    </source>
</reference>
<name>A0ACA9RG95_9GLOM</name>